<comment type="caution">
    <text evidence="2">The sequence shown here is derived from an EMBL/GenBank/DDBJ whole genome shotgun (WGS) entry which is preliminary data.</text>
</comment>
<keyword evidence="3" id="KW-1185">Reference proteome</keyword>
<evidence type="ECO:0000259" key="1">
    <source>
        <dbReference type="Pfam" id="PF04993"/>
    </source>
</evidence>
<dbReference type="EMBL" id="SGIU01000002">
    <property type="protein sequence ID" value="TAI47516.1"/>
    <property type="molecule type" value="Genomic_DNA"/>
</dbReference>
<feature type="domain" description="TfoX N-terminal" evidence="1">
    <location>
        <begin position="23"/>
        <end position="104"/>
    </location>
</feature>
<dbReference type="AlphaFoldDB" id="A0A4Q8QH98"/>
<evidence type="ECO:0000313" key="3">
    <source>
        <dbReference type="Proteomes" id="UP000291981"/>
    </source>
</evidence>
<sequence length="108" mass="12050">MGTKGDKLTPVSQAAAEQLVSRLAKVEGISAKKMFGGHGIFHQGKMFGIVDSKGNVYFKVNDSSYKKYAEQDSHKHGKMPYYSVPVKVLENEVTLLEWAWESIEISKL</sequence>
<dbReference type="InterPro" id="IPR007076">
    <property type="entry name" value="TfoX_N"/>
</dbReference>
<evidence type="ECO:0000313" key="2">
    <source>
        <dbReference type="EMBL" id="TAI47516.1"/>
    </source>
</evidence>
<reference evidence="2 3" key="1">
    <citation type="submission" date="2019-02" db="EMBL/GenBank/DDBJ databases">
        <title>Draft genome sequence of Muricauda sp. 176CP4-71.</title>
        <authorList>
            <person name="Park J.-S."/>
        </authorList>
    </citation>
    <scope>NUCLEOTIDE SEQUENCE [LARGE SCALE GENOMIC DNA]</scope>
    <source>
        <strain evidence="2 3">176CP4-71</strain>
    </source>
</reference>
<dbReference type="Gene3D" id="3.30.1460.30">
    <property type="entry name" value="YgaC/TfoX-N like chaperone"/>
    <property type="match status" value="1"/>
</dbReference>
<dbReference type="SUPFAM" id="SSF159894">
    <property type="entry name" value="YgaC/TfoX-N like"/>
    <property type="match status" value="1"/>
</dbReference>
<organism evidence="2 3">
    <name type="scientific">Flagellimonas allohymeniacidonis</name>
    <dbReference type="NCBI Taxonomy" id="2517819"/>
    <lineage>
        <taxon>Bacteria</taxon>
        <taxon>Pseudomonadati</taxon>
        <taxon>Bacteroidota</taxon>
        <taxon>Flavobacteriia</taxon>
        <taxon>Flavobacteriales</taxon>
        <taxon>Flavobacteriaceae</taxon>
        <taxon>Flagellimonas</taxon>
    </lineage>
</organism>
<dbReference type="OrthoDB" id="9803291at2"/>
<proteinExistence type="predicted"/>
<protein>
    <recommendedName>
        <fullName evidence="1">TfoX N-terminal domain-containing protein</fullName>
    </recommendedName>
</protein>
<name>A0A4Q8QH98_9FLAO</name>
<gene>
    <name evidence="2" type="ORF">EW142_12670</name>
</gene>
<dbReference type="Proteomes" id="UP000291981">
    <property type="component" value="Unassembled WGS sequence"/>
</dbReference>
<dbReference type="Pfam" id="PF04993">
    <property type="entry name" value="TfoX_N"/>
    <property type="match status" value="1"/>
</dbReference>
<dbReference type="RefSeq" id="WP_130614393.1">
    <property type="nucleotide sequence ID" value="NZ_SGIU01000002.1"/>
</dbReference>
<accession>A0A4Q8QH98</accession>